<evidence type="ECO:0000313" key="3">
    <source>
        <dbReference type="Proteomes" id="UP000007488"/>
    </source>
</evidence>
<gene>
    <name evidence="2" type="ordered locus">Sgly_3183</name>
</gene>
<dbReference type="EMBL" id="CP002547">
    <property type="protein sequence ID" value="ADY57449.1"/>
    <property type="molecule type" value="Genomic_DNA"/>
</dbReference>
<dbReference type="PROSITE" id="PS51832">
    <property type="entry name" value="HD_GYP"/>
    <property type="match status" value="1"/>
</dbReference>
<dbReference type="InterPro" id="IPR006675">
    <property type="entry name" value="HDIG_dom"/>
</dbReference>
<reference evidence="2 3" key="1">
    <citation type="journal article" date="2011" name="Stand. Genomic Sci.">
        <title>Complete genome sequence of Syntrophobotulus glycolicus type strain (FlGlyR).</title>
        <authorList>
            <person name="Han C."/>
            <person name="Mwirichia R."/>
            <person name="Chertkov O."/>
            <person name="Held B."/>
            <person name="Lapidus A."/>
            <person name="Nolan M."/>
            <person name="Lucas S."/>
            <person name="Hammon N."/>
            <person name="Deshpande S."/>
            <person name="Cheng J.F."/>
            <person name="Tapia R."/>
            <person name="Goodwin L."/>
            <person name="Pitluck S."/>
            <person name="Huntemann M."/>
            <person name="Liolios K."/>
            <person name="Ivanova N."/>
            <person name="Pagani I."/>
            <person name="Mavromatis K."/>
            <person name="Ovchinikova G."/>
            <person name="Pati A."/>
            <person name="Chen A."/>
            <person name="Palaniappan K."/>
            <person name="Land M."/>
            <person name="Hauser L."/>
            <person name="Brambilla E.M."/>
            <person name="Rohde M."/>
            <person name="Spring S."/>
            <person name="Sikorski J."/>
            <person name="Goker M."/>
            <person name="Woyke T."/>
            <person name="Bristow J."/>
            <person name="Eisen J.A."/>
            <person name="Markowitz V."/>
            <person name="Hugenholtz P."/>
            <person name="Kyrpides N.C."/>
            <person name="Klenk H.P."/>
            <person name="Detter J.C."/>
        </authorList>
    </citation>
    <scope>NUCLEOTIDE SEQUENCE [LARGE SCALE GENOMIC DNA]</scope>
    <source>
        <strain evidence="3">DSM 8271 / FlGlyR</strain>
    </source>
</reference>
<dbReference type="AlphaFoldDB" id="F0T1M5"/>
<dbReference type="RefSeq" id="WP_013626174.1">
    <property type="nucleotide sequence ID" value="NC_015172.1"/>
</dbReference>
<reference evidence="3" key="2">
    <citation type="submission" date="2011-02" db="EMBL/GenBank/DDBJ databases">
        <title>The complete genome of Syntrophobotulus glycolicus DSM 8271.</title>
        <authorList>
            <person name="Lucas S."/>
            <person name="Copeland A."/>
            <person name="Lapidus A."/>
            <person name="Bruce D."/>
            <person name="Goodwin L."/>
            <person name="Pitluck S."/>
            <person name="Kyrpides N."/>
            <person name="Mavromatis K."/>
            <person name="Pagani I."/>
            <person name="Ivanova N."/>
            <person name="Mikhailova N."/>
            <person name="Chertkov O."/>
            <person name="Held B."/>
            <person name="Detter J.C."/>
            <person name="Tapia R."/>
            <person name="Han C."/>
            <person name="Land M."/>
            <person name="Hauser L."/>
            <person name="Markowitz V."/>
            <person name="Cheng J.-F."/>
            <person name="Hugenholtz P."/>
            <person name="Woyke T."/>
            <person name="Wu D."/>
            <person name="Spring S."/>
            <person name="Schroeder M."/>
            <person name="Brambilla E."/>
            <person name="Klenk H.-P."/>
            <person name="Eisen J.A."/>
        </authorList>
    </citation>
    <scope>NUCLEOTIDE SEQUENCE [LARGE SCALE GENOMIC DNA]</scope>
    <source>
        <strain evidence="3">DSM 8271 / FlGlyR</strain>
    </source>
</reference>
<protein>
    <submittedName>
        <fullName evidence="2">Metal dependent phosphohydrolase</fullName>
    </submittedName>
</protein>
<dbReference type="OrthoDB" id="9804747at2"/>
<dbReference type="PANTHER" id="PTHR43155">
    <property type="entry name" value="CYCLIC DI-GMP PHOSPHODIESTERASE PA4108-RELATED"/>
    <property type="match status" value="1"/>
</dbReference>
<dbReference type="Proteomes" id="UP000007488">
    <property type="component" value="Chromosome"/>
</dbReference>
<evidence type="ECO:0000313" key="2">
    <source>
        <dbReference type="EMBL" id="ADY57449.1"/>
    </source>
</evidence>
<name>F0T1M5_SYNGF</name>
<dbReference type="CDD" id="cd00077">
    <property type="entry name" value="HDc"/>
    <property type="match status" value="1"/>
</dbReference>
<dbReference type="PANTHER" id="PTHR43155:SF2">
    <property type="entry name" value="CYCLIC DI-GMP PHOSPHODIESTERASE PA4108"/>
    <property type="match status" value="1"/>
</dbReference>
<dbReference type="eggNOG" id="COG2206">
    <property type="taxonomic scope" value="Bacteria"/>
</dbReference>
<evidence type="ECO:0000259" key="1">
    <source>
        <dbReference type="PROSITE" id="PS51832"/>
    </source>
</evidence>
<dbReference type="InterPro" id="IPR003607">
    <property type="entry name" value="HD/PDEase_dom"/>
</dbReference>
<dbReference type="SUPFAM" id="SSF109604">
    <property type="entry name" value="HD-domain/PDEase-like"/>
    <property type="match status" value="1"/>
</dbReference>
<organism evidence="2 3">
    <name type="scientific">Syntrophobotulus glycolicus (strain DSM 8271 / FlGlyR)</name>
    <dbReference type="NCBI Taxonomy" id="645991"/>
    <lineage>
        <taxon>Bacteria</taxon>
        <taxon>Bacillati</taxon>
        <taxon>Bacillota</taxon>
        <taxon>Clostridia</taxon>
        <taxon>Eubacteriales</taxon>
        <taxon>Desulfitobacteriaceae</taxon>
        <taxon>Syntrophobotulus</taxon>
    </lineage>
</organism>
<dbReference type="NCBIfam" id="TIGR00277">
    <property type="entry name" value="HDIG"/>
    <property type="match status" value="1"/>
</dbReference>
<proteinExistence type="predicted"/>
<feature type="domain" description="HD-GYP" evidence="1">
    <location>
        <begin position="68"/>
        <end position="251"/>
    </location>
</feature>
<dbReference type="STRING" id="645991.Sgly_3183"/>
<dbReference type="Pfam" id="PF13487">
    <property type="entry name" value="HD_5"/>
    <property type="match status" value="1"/>
</dbReference>
<dbReference type="SMART" id="SM00471">
    <property type="entry name" value="HDc"/>
    <property type="match status" value="1"/>
</dbReference>
<accession>F0T1M5</accession>
<dbReference type="HOGENOM" id="CLU_000445_92_1_9"/>
<dbReference type="KEGG" id="sgy:Sgly_3183"/>
<sequence>MSEPFAKKNIYDENGLLLLAKGKKITDDVLARIQGSSISRIAWDLAEKINICNERNLEYTIEILSAIIADSQTKPWWFFVHALGSYVDWLYVHCIDVSMISLMIAMEMRYSDDELWNIGTGAFLHDAGKLLIPKSIIEKPGSLNDVEMEHIQQHCEFGMSSLEPCGIPKGCLDIVLQHHERLDGSGYPKGLKGKQIHPDVRIVMIADSIDAMISYRPYKPLQKMETAVKALKSDGRKYSQEIVSVLGKMLG</sequence>
<dbReference type="Gene3D" id="1.10.3210.10">
    <property type="entry name" value="Hypothetical protein af1432"/>
    <property type="match status" value="1"/>
</dbReference>
<dbReference type="InterPro" id="IPR037522">
    <property type="entry name" value="HD_GYP_dom"/>
</dbReference>
<keyword evidence="3" id="KW-1185">Reference proteome</keyword>